<dbReference type="EMBL" id="JBBKTW010000002">
    <property type="protein sequence ID" value="MEN2987897.1"/>
    <property type="molecule type" value="Genomic_DNA"/>
</dbReference>
<accession>A0ABU9YGH3</accession>
<evidence type="ECO:0000256" key="3">
    <source>
        <dbReference type="ARBA" id="ARBA00022840"/>
    </source>
</evidence>
<dbReference type="Proteomes" id="UP001413721">
    <property type="component" value="Unassembled WGS sequence"/>
</dbReference>
<dbReference type="Pfam" id="PF08402">
    <property type="entry name" value="TOBE_2"/>
    <property type="match status" value="1"/>
</dbReference>
<dbReference type="InterPro" id="IPR050093">
    <property type="entry name" value="ABC_SmlMolc_Importer"/>
</dbReference>
<dbReference type="GO" id="GO:0005524">
    <property type="term" value="F:ATP binding"/>
    <property type="evidence" value="ECO:0007669"/>
    <property type="project" value="UniProtKB-KW"/>
</dbReference>
<sequence length="360" mass="38282">MTVTPVSISPKQATDPNPATAPGRATAISLRGCARTWPDGTRALTPIDLDIPAGRTVVLLGPSGCGKTTLLRIIAGLDQPDPGGRVLFDGEDVTRRPIETRDVGMVFQSYALFPNMTVRQNIAYGLKVRRMARADIAARVDEMLALVRIEALADRRIDQLSGGQRQRTALARAIAVRPRLLLLDEPLTALDAALREHLRTEIDGLLRALGITAVYVTHDQAEAMVLGDEIIVMNAGRIAQAGSPRDIYHHPADDFVAGFIGTMNRATTPDGTAILFRPEDARIAPAGSALLTATVAAVHFLGDRCRVKLDGAAGETWMLDLPPRDGLALGQTIGIDVPDMARIALTGTSGAAPDNKAASC</sequence>
<dbReference type="InterPro" id="IPR008995">
    <property type="entry name" value="Mo/tungstate-bd_C_term_dom"/>
</dbReference>
<keyword evidence="2" id="KW-0547">Nucleotide-binding</keyword>
<keyword evidence="1" id="KW-0813">Transport</keyword>
<feature type="region of interest" description="Disordered" evidence="4">
    <location>
        <begin position="1"/>
        <end position="24"/>
    </location>
</feature>
<dbReference type="Gene3D" id="3.40.50.300">
    <property type="entry name" value="P-loop containing nucleotide triphosphate hydrolases"/>
    <property type="match status" value="1"/>
</dbReference>
<dbReference type="InterPro" id="IPR013611">
    <property type="entry name" value="Transp-assoc_OB_typ2"/>
</dbReference>
<evidence type="ECO:0000256" key="2">
    <source>
        <dbReference type="ARBA" id="ARBA00022741"/>
    </source>
</evidence>
<dbReference type="InterPro" id="IPR003439">
    <property type="entry name" value="ABC_transporter-like_ATP-bd"/>
</dbReference>
<dbReference type="SUPFAM" id="SSF52540">
    <property type="entry name" value="P-loop containing nucleoside triphosphate hydrolases"/>
    <property type="match status" value="1"/>
</dbReference>
<keyword evidence="7" id="KW-1185">Reference proteome</keyword>
<dbReference type="InterPro" id="IPR027417">
    <property type="entry name" value="P-loop_NTPase"/>
</dbReference>
<reference evidence="6 7" key="1">
    <citation type="submission" date="2024-03" db="EMBL/GenBank/DDBJ databases">
        <title>High-quality draft genome sequencing of Tistrella sp. BH-R2-4.</title>
        <authorList>
            <person name="Dong C."/>
        </authorList>
    </citation>
    <scope>NUCLEOTIDE SEQUENCE [LARGE SCALE GENOMIC DNA]</scope>
    <source>
        <strain evidence="6 7">BH-R2-4</strain>
    </source>
</reference>
<dbReference type="Pfam" id="PF00005">
    <property type="entry name" value="ABC_tran"/>
    <property type="match status" value="1"/>
</dbReference>
<proteinExistence type="predicted"/>
<keyword evidence="3 6" id="KW-0067">ATP-binding</keyword>
<evidence type="ECO:0000313" key="6">
    <source>
        <dbReference type="EMBL" id="MEN2987897.1"/>
    </source>
</evidence>
<evidence type="ECO:0000256" key="4">
    <source>
        <dbReference type="SAM" id="MobiDB-lite"/>
    </source>
</evidence>
<feature type="compositionally biased region" description="Polar residues" evidence="4">
    <location>
        <begin position="1"/>
        <end position="17"/>
    </location>
</feature>
<dbReference type="PANTHER" id="PTHR42781:SF4">
    <property type="entry name" value="SPERMIDINE_PUTRESCINE IMPORT ATP-BINDING PROTEIN POTA"/>
    <property type="match status" value="1"/>
</dbReference>
<evidence type="ECO:0000313" key="7">
    <source>
        <dbReference type="Proteomes" id="UP001413721"/>
    </source>
</evidence>
<dbReference type="RefSeq" id="WP_345936965.1">
    <property type="nucleotide sequence ID" value="NZ_JBBKTW010000002.1"/>
</dbReference>
<dbReference type="SUPFAM" id="SSF50331">
    <property type="entry name" value="MOP-like"/>
    <property type="match status" value="1"/>
</dbReference>
<organism evidence="6 7">
    <name type="scientific">Tistrella arctica</name>
    <dbReference type="NCBI Taxonomy" id="3133430"/>
    <lineage>
        <taxon>Bacteria</taxon>
        <taxon>Pseudomonadati</taxon>
        <taxon>Pseudomonadota</taxon>
        <taxon>Alphaproteobacteria</taxon>
        <taxon>Geminicoccales</taxon>
        <taxon>Geminicoccaceae</taxon>
        <taxon>Tistrella</taxon>
    </lineage>
</organism>
<dbReference type="InterPro" id="IPR003593">
    <property type="entry name" value="AAA+_ATPase"/>
</dbReference>
<dbReference type="SMART" id="SM00382">
    <property type="entry name" value="AAA"/>
    <property type="match status" value="1"/>
</dbReference>
<name>A0ABU9YGH3_9PROT</name>
<comment type="caution">
    <text evidence="6">The sequence shown here is derived from an EMBL/GenBank/DDBJ whole genome shotgun (WGS) entry which is preliminary data.</text>
</comment>
<protein>
    <submittedName>
        <fullName evidence="6">ABC transporter ATP-binding protein</fullName>
    </submittedName>
</protein>
<evidence type="ECO:0000256" key="1">
    <source>
        <dbReference type="ARBA" id="ARBA00022448"/>
    </source>
</evidence>
<gene>
    <name evidence="6" type="ORF">WG926_06250</name>
</gene>
<feature type="domain" description="ABC transporter" evidence="5">
    <location>
        <begin position="28"/>
        <end position="260"/>
    </location>
</feature>
<dbReference type="PROSITE" id="PS50893">
    <property type="entry name" value="ABC_TRANSPORTER_2"/>
    <property type="match status" value="1"/>
</dbReference>
<dbReference type="PANTHER" id="PTHR42781">
    <property type="entry name" value="SPERMIDINE/PUTRESCINE IMPORT ATP-BINDING PROTEIN POTA"/>
    <property type="match status" value="1"/>
</dbReference>
<evidence type="ECO:0000259" key="5">
    <source>
        <dbReference type="PROSITE" id="PS50893"/>
    </source>
</evidence>